<dbReference type="Gene3D" id="3.40.30.10">
    <property type="entry name" value="Glutaredoxin"/>
    <property type="match status" value="1"/>
</dbReference>
<gene>
    <name evidence="8" type="ORF">llap_18127</name>
</gene>
<dbReference type="InterPro" id="IPR036249">
    <property type="entry name" value="Thioredoxin-like_sf"/>
</dbReference>
<dbReference type="CDD" id="cd03012">
    <property type="entry name" value="TlpA_like_DipZ_like"/>
    <property type="match status" value="1"/>
</dbReference>
<keyword evidence="4" id="KW-0677">Repeat</keyword>
<dbReference type="Pfam" id="PF01436">
    <property type="entry name" value="NHL"/>
    <property type="match status" value="1"/>
</dbReference>
<dbReference type="PANTHER" id="PTHR46388">
    <property type="entry name" value="NHL REPEAT-CONTAINING PROTEIN 2"/>
    <property type="match status" value="1"/>
</dbReference>
<dbReference type="SUPFAM" id="SSF52833">
    <property type="entry name" value="Thioredoxin-like"/>
    <property type="match status" value="1"/>
</dbReference>
<comment type="function">
    <text evidence="5">Required for normal embryonic development.</text>
</comment>
<evidence type="ECO:0000313" key="8">
    <source>
        <dbReference type="EMBL" id="PKU31569.1"/>
    </source>
</evidence>
<feature type="domain" description="Thioredoxin" evidence="7">
    <location>
        <begin position="38"/>
        <end position="198"/>
    </location>
</feature>
<dbReference type="InterPro" id="IPR013766">
    <property type="entry name" value="Thioredoxin_domain"/>
</dbReference>
<sequence length="340" mass="37837">MAAGGLAGLLPAQTQLEYALLDADTPQEKENLVYQYLKKMDSRDRDLTVPELGGDLQWLNTEGPISLHKDLCGKVVVLDFFTYCCINCLHLLPDLHALEHQYSDKDGLVIVGVHSAKFPNEKVLDNIKSAILRYNIVHPVVNDAEATLWHELEVSCWPTLVILGPRGNMLFSLVGEGHREKLFLFTSVTLKFYKERGQIKDNSIGIKLYRDSLPPSPLLFPGKVTLDNSGERLVIADTGHHRILVTQKNGEILHTIGEERRIIKNIGIELVHRHLKMKIDLELEMVTTVAGIGIQGVDKEGGAKGEEQPISSPWDVVFGNSSNVSVELLTSHVYTCMTVC</sequence>
<reference evidence="9" key="2">
    <citation type="submission" date="2017-12" db="EMBL/GenBank/DDBJ databases">
        <title>Genome sequence of the Bar-tailed Godwit (Limosa lapponica baueri).</title>
        <authorList>
            <person name="Lima N.C.B."/>
            <person name="Parody-Merino A.M."/>
            <person name="Battley P.F."/>
            <person name="Fidler A.E."/>
            <person name="Prosdocimi F."/>
        </authorList>
    </citation>
    <scope>NUCLEOTIDE SEQUENCE [LARGE SCALE GENOMIC DNA]</scope>
</reference>
<dbReference type="PANTHER" id="PTHR46388:SF2">
    <property type="entry name" value="NHL REPEAT-CONTAINING PROTEIN 2"/>
    <property type="match status" value="1"/>
</dbReference>
<dbReference type="GO" id="GO:0005829">
    <property type="term" value="C:cytosol"/>
    <property type="evidence" value="ECO:0007669"/>
    <property type="project" value="UniProtKB-SubCell"/>
</dbReference>
<organism evidence="8 9">
    <name type="scientific">Limosa lapponica baueri</name>
    <dbReference type="NCBI Taxonomy" id="1758121"/>
    <lineage>
        <taxon>Eukaryota</taxon>
        <taxon>Metazoa</taxon>
        <taxon>Chordata</taxon>
        <taxon>Craniata</taxon>
        <taxon>Vertebrata</taxon>
        <taxon>Euteleostomi</taxon>
        <taxon>Archelosauria</taxon>
        <taxon>Archosauria</taxon>
        <taxon>Dinosauria</taxon>
        <taxon>Saurischia</taxon>
        <taxon>Theropoda</taxon>
        <taxon>Coelurosauria</taxon>
        <taxon>Aves</taxon>
        <taxon>Neognathae</taxon>
        <taxon>Neoaves</taxon>
        <taxon>Charadriiformes</taxon>
        <taxon>Scolopacidae</taxon>
        <taxon>Limosa</taxon>
    </lineage>
</organism>
<comment type="subunit">
    <text evidence="2">Monomer.</text>
</comment>
<dbReference type="InterPro" id="IPR012336">
    <property type="entry name" value="Thioredoxin-like_fold"/>
</dbReference>
<keyword evidence="3" id="KW-0963">Cytoplasm</keyword>
<evidence type="ECO:0000256" key="3">
    <source>
        <dbReference type="ARBA" id="ARBA00022490"/>
    </source>
</evidence>
<dbReference type="Proteomes" id="UP000233556">
    <property type="component" value="Unassembled WGS sequence"/>
</dbReference>
<dbReference type="Pfam" id="PF13905">
    <property type="entry name" value="Thioredoxin_8"/>
    <property type="match status" value="1"/>
</dbReference>
<evidence type="ECO:0000256" key="4">
    <source>
        <dbReference type="ARBA" id="ARBA00022737"/>
    </source>
</evidence>
<reference evidence="9" key="1">
    <citation type="submission" date="2017-11" db="EMBL/GenBank/DDBJ databases">
        <authorList>
            <person name="Lima N.C."/>
            <person name="Parody-Merino A.M."/>
            <person name="Battley P.F."/>
            <person name="Fidler A.E."/>
            <person name="Prosdocimi F."/>
        </authorList>
    </citation>
    <scope>NUCLEOTIDE SEQUENCE [LARGE SCALE GENOMIC DNA]</scope>
</reference>
<evidence type="ECO:0000256" key="5">
    <source>
        <dbReference type="ARBA" id="ARBA00057428"/>
    </source>
</evidence>
<evidence type="ECO:0000313" key="9">
    <source>
        <dbReference type="Proteomes" id="UP000233556"/>
    </source>
</evidence>
<dbReference type="InterPro" id="IPR011042">
    <property type="entry name" value="6-blade_b-propeller_TolB-like"/>
</dbReference>
<dbReference type="FunFam" id="3.40.30.10:FF:000108">
    <property type="entry name" value="NHL repeat-containing protein 2"/>
    <property type="match status" value="1"/>
</dbReference>
<dbReference type="PROSITE" id="PS51352">
    <property type="entry name" value="THIOREDOXIN_2"/>
    <property type="match status" value="1"/>
</dbReference>
<name>A0A2I0TCQ4_LIMLA</name>
<keyword evidence="9" id="KW-1185">Reference proteome</keyword>
<proteinExistence type="predicted"/>
<dbReference type="AlphaFoldDB" id="A0A2I0TCQ4"/>
<dbReference type="OrthoDB" id="273823at2759"/>
<dbReference type="InterPro" id="IPR001258">
    <property type="entry name" value="NHL_repeat"/>
</dbReference>
<comment type="subcellular location">
    <subcellularLocation>
        <location evidence="1">Cytoplasm</location>
        <location evidence="1">Cytosol</location>
    </subcellularLocation>
</comment>
<accession>A0A2I0TCQ4</accession>
<protein>
    <recommendedName>
        <fullName evidence="6">NHL repeat-containing protein 2</fullName>
    </recommendedName>
</protein>
<evidence type="ECO:0000259" key="7">
    <source>
        <dbReference type="PROSITE" id="PS51352"/>
    </source>
</evidence>
<evidence type="ECO:0000256" key="1">
    <source>
        <dbReference type="ARBA" id="ARBA00004514"/>
    </source>
</evidence>
<evidence type="ECO:0000256" key="2">
    <source>
        <dbReference type="ARBA" id="ARBA00011245"/>
    </source>
</evidence>
<dbReference type="Gene3D" id="2.120.10.30">
    <property type="entry name" value="TolB, C-terminal domain"/>
    <property type="match status" value="1"/>
</dbReference>
<evidence type="ECO:0000256" key="6">
    <source>
        <dbReference type="ARBA" id="ARBA00071348"/>
    </source>
</evidence>
<dbReference type="EMBL" id="KZ512592">
    <property type="protein sequence ID" value="PKU31569.1"/>
    <property type="molecule type" value="Genomic_DNA"/>
</dbReference>